<dbReference type="InterPro" id="IPR023787">
    <property type="entry name" value="T3SS_YcgR"/>
</dbReference>
<sequence>MFSDTQPASLDPMGSGDSFAQFRVDDPFEIRALLKTVQDREVLVNLSGSDGSGYTSTLWAVDAQQGKITFTADKLSPSVQYLVEAEDVAAVCYLDQIKVQFDVHDRVLVHGRQASVLQAAMPREVYRFQRRNAYRVRTIERSSPTATFRHPSMPDMQLKLRVVDVSMGGCALFMPSDMPMLEPGGLINDARLELDADTDFRSGLVVHHVTGLQPEAKGVRLGCELRNLSPVATRQLQLYIDQTQKRRRTLSLD</sequence>
<dbReference type="InterPro" id="IPR009875">
    <property type="entry name" value="PilZ_domain"/>
</dbReference>
<name>A0ABU9C710_9BURK</name>
<comment type="subcellular location">
    <subcellularLocation>
        <location evidence="4">Bacterial flagellum basal body</location>
    </subcellularLocation>
</comment>
<keyword evidence="8" id="KW-1185">Reference proteome</keyword>
<evidence type="ECO:0000256" key="4">
    <source>
        <dbReference type="HAMAP-Rule" id="MF_01457"/>
    </source>
</evidence>
<evidence type="ECO:0000259" key="6">
    <source>
        <dbReference type="Pfam" id="PF07317"/>
    </source>
</evidence>
<dbReference type="EMBL" id="JBBUTI010000010">
    <property type="protein sequence ID" value="MEK8047682.1"/>
    <property type="molecule type" value="Genomic_DNA"/>
</dbReference>
<keyword evidence="1 4" id="KW-0973">c-di-GMP</keyword>
<comment type="similarity">
    <text evidence="4">Belongs to the YcgR family.</text>
</comment>
<evidence type="ECO:0000313" key="8">
    <source>
        <dbReference type="Proteomes" id="UP001379945"/>
    </source>
</evidence>
<dbReference type="RefSeq" id="WP_341399989.1">
    <property type="nucleotide sequence ID" value="NZ_JBBUTI010000010.1"/>
</dbReference>
<dbReference type="Proteomes" id="UP001379945">
    <property type="component" value="Unassembled WGS sequence"/>
</dbReference>
<evidence type="ECO:0000256" key="3">
    <source>
        <dbReference type="ARBA" id="ARBA00023143"/>
    </source>
</evidence>
<organism evidence="7 8">
    <name type="scientific">Ideonella margarita</name>
    <dbReference type="NCBI Taxonomy" id="2984191"/>
    <lineage>
        <taxon>Bacteria</taxon>
        <taxon>Pseudomonadati</taxon>
        <taxon>Pseudomonadota</taxon>
        <taxon>Betaproteobacteria</taxon>
        <taxon>Burkholderiales</taxon>
        <taxon>Sphaerotilaceae</taxon>
        <taxon>Ideonella</taxon>
    </lineage>
</organism>
<protein>
    <recommendedName>
        <fullName evidence="4">Flagellar brake protein YcgR</fullName>
    </recommendedName>
    <alternativeName>
        <fullName evidence="4">Cyclic di-GMP binding protein YcgR</fullName>
    </alternativeName>
</protein>
<comment type="subunit">
    <text evidence="4">Monomer. Interacts with the flagellar basal bodies.</text>
</comment>
<dbReference type="Gene3D" id="2.40.10.220">
    <property type="entry name" value="predicted glycosyltransferase like domains"/>
    <property type="match status" value="1"/>
</dbReference>
<evidence type="ECO:0000313" key="7">
    <source>
        <dbReference type="EMBL" id="MEK8047682.1"/>
    </source>
</evidence>
<keyword evidence="7" id="KW-0969">Cilium</keyword>
<keyword evidence="7" id="KW-0966">Cell projection</keyword>
<comment type="function">
    <text evidence="4">Acts as a flagellar brake, regulating swimming and swarming in a bis-(3'-5') cyclic diguanylic acid (c-di-GMP)-dependent manner. Binds 1 c-di-GMP dimer per subunit. Increasing levels of c-di-GMP lead to decreased motility.</text>
</comment>
<dbReference type="HAMAP" id="MF_01457">
    <property type="entry name" value="YcgR"/>
    <property type="match status" value="1"/>
</dbReference>
<feature type="domain" description="Type III secretion system flagellar brake protein YcgR PilZN" evidence="6">
    <location>
        <begin position="22"/>
        <end position="127"/>
    </location>
</feature>
<evidence type="ECO:0000259" key="5">
    <source>
        <dbReference type="Pfam" id="PF07238"/>
    </source>
</evidence>
<dbReference type="Pfam" id="PF07317">
    <property type="entry name" value="PilZN"/>
    <property type="match status" value="1"/>
</dbReference>
<keyword evidence="7" id="KW-0282">Flagellum</keyword>
<dbReference type="InterPro" id="IPR009926">
    <property type="entry name" value="T3SS_YcgR_PilZN"/>
</dbReference>
<proteinExistence type="inferred from homology"/>
<gene>
    <name evidence="4" type="primary">ycgR</name>
    <name evidence="7" type="ORF">AACH00_15070</name>
</gene>
<evidence type="ECO:0000256" key="2">
    <source>
        <dbReference type="ARBA" id="ARBA00022741"/>
    </source>
</evidence>
<feature type="domain" description="PilZ" evidence="5">
    <location>
        <begin position="129"/>
        <end position="241"/>
    </location>
</feature>
<keyword evidence="2 4" id="KW-0547">Nucleotide-binding</keyword>
<accession>A0ABU9C710</accession>
<dbReference type="InterPro" id="IPR012349">
    <property type="entry name" value="Split_barrel_FMN-bd"/>
</dbReference>
<dbReference type="Pfam" id="PF07238">
    <property type="entry name" value="PilZ"/>
    <property type="match status" value="1"/>
</dbReference>
<dbReference type="Gene3D" id="2.30.110.10">
    <property type="entry name" value="Electron Transport, Fmn-binding Protein, Chain A"/>
    <property type="match status" value="1"/>
</dbReference>
<evidence type="ECO:0000256" key="1">
    <source>
        <dbReference type="ARBA" id="ARBA00022636"/>
    </source>
</evidence>
<reference evidence="7 8" key="1">
    <citation type="submission" date="2024-04" db="EMBL/GenBank/DDBJ databases">
        <title>Novel species of the genus Ideonella isolated from streams.</title>
        <authorList>
            <person name="Lu H."/>
        </authorList>
    </citation>
    <scope>NUCLEOTIDE SEQUENCE [LARGE SCALE GENOMIC DNA]</scope>
    <source>
        <strain evidence="7 8">LYT19W</strain>
    </source>
</reference>
<comment type="caution">
    <text evidence="7">The sequence shown here is derived from an EMBL/GenBank/DDBJ whole genome shotgun (WGS) entry which is preliminary data.</text>
</comment>
<keyword evidence="3 4" id="KW-0975">Bacterial flagellum</keyword>